<dbReference type="InterPro" id="IPR009057">
    <property type="entry name" value="Homeodomain-like_sf"/>
</dbReference>
<feature type="compositionally biased region" description="Basic and acidic residues" evidence="1">
    <location>
        <begin position="81"/>
        <end position="98"/>
    </location>
</feature>
<keyword evidence="3" id="KW-1185">Reference proteome</keyword>
<dbReference type="EMBL" id="JARJCM010000017">
    <property type="protein sequence ID" value="KAJ7041348.1"/>
    <property type="molecule type" value="Genomic_DNA"/>
</dbReference>
<dbReference type="Proteomes" id="UP001218188">
    <property type="component" value="Unassembled WGS sequence"/>
</dbReference>
<evidence type="ECO:0000313" key="2">
    <source>
        <dbReference type="EMBL" id="KAJ7041348.1"/>
    </source>
</evidence>
<dbReference type="AlphaFoldDB" id="A0AAD6X6Z6"/>
<name>A0AAD6X6Z6_9AGAR</name>
<evidence type="ECO:0000313" key="3">
    <source>
        <dbReference type="Proteomes" id="UP001218188"/>
    </source>
</evidence>
<feature type="region of interest" description="Disordered" evidence="1">
    <location>
        <begin position="25"/>
        <end position="98"/>
    </location>
</feature>
<protein>
    <submittedName>
        <fullName evidence="2">Uncharacterized protein</fullName>
    </submittedName>
</protein>
<accession>A0AAD6X6Z6</accession>
<sequence>MSETTAGKKGAIVALKEAGMSNGQVAGKENVAPSAVSRINEQYGPNHDFESKGHKKGRPSKLDEKDMRKAARMLSSGKAKNASDSKRKFFPHLHVDTL</sequence>
<evidence type="ECO:0000256" key="1">
    <source>
        <dbReference type="SAM" id="MobiDB-lite"/>
    </source>
</evidence>
<comment type="caution">
    <text evidence="2">The sequence shown here is derived from an EMBL/GenBank/DDBJ whole genome shotgun (WGS) entry which is preliminary data.</text>
</comment>
<dbReference type="SUPFAM" id="SSF46689">
    <property type="entry name" value="Homeodomain-like"/>
    <property type="match status" value="1"/>
</dbReference>
<reference evidence="2" key="1">
    <citation type="submission" date="2023-03" db="EMBL/GenBank/DDBJ databases">
        <title>Massive genome expansion in bonnet fungi (Mycena s.s.) driven by repeated elements and novel gene families across ecological guilds.</title>
        <authorList>
            <consortium name="Lawrence Berkeley National Laboratory"/>
            <person name="Harder C.B."/>
            <person name="Miyauchi S."/>
            <person name="Viragh M."/>
            <person name="Kuo A."/>
            <person name="Thoen E."/>
            <person name="Andreopoulos B."/>
            <person name="Lu D."/>
            <person name="Skrede I."/>
            <person name="Drula E."/>
            <person name="Henrissat B."/>
            <person name="Morin E."/>
            <person name="Kohler A."/>
            <person name="Barry K."/>
            <person name="LaButti K."/>
            <person name="Morin E."/>
            <person name="Salamov A."/>
            <person name="Lipzen A."/>
            <person name="Mereny Z."/>
            <person name="Hegedus B."/>
            <person name="Baldrian P."/>
            <person name="Stursova M."/>
            <person name="Weitz H."/>
            <person name="Taylor A."/>
            <person name="Grigoriev I.V."/>
            <person name="Nagy L.G."/>
            <person name="Martin F."/>
            <person name="Kauserud H."/>
        </authorList>
    </citation>
    <scope>NUCLEOTIDE SEQUENCE</scope>
    <source>
        <strain evidence="2">CBHHK200</strain>
    </source>
</reference>
<proteinExistence type="predicted"/>
<gene>
    <name evidence="2" type="ORF">C8F04DRAFT_947307</name>
</gene>
<organism evidence="2 3">
    <name type="scientific">Mycena alexandri</name>
    <dbReference type="NCBI Taxonomy" id="1745969"/>
    <lineage>
        <taxon>Eukaryota</taxon>
        <taxon>Fungi</taxon>
        <taxon>Dikarya</taxon>
        <taxon>Basidiomycota</taxon>
        <taxon>Agaricomycotina</taxon>
        <taxon>Agaricomycetes</taxon>
        <taxon>Agaricomycetidae</taxon>
        <taxon>Agaricales</taxon>
        <taxon>Marasmiineae</taxon>
        <taxon>Mycenaceae</taxon>
        <taxon>Mycena</taxon>
    </lineage>
</organism>
<feature type="compositionally biased region" description="Basic and acidic residues" evidence="1">
    <location>
        <begin position="60"/>
        <end position="69"/>
    </location>
</feature>